<dbReference type="AlphaFoldDB" id="A0A4Y2LIA8"/>
<sequence>MKPESIKNILRSYLKERQYSSSYDDIDGIGCPEYMSGESFDSLEGRANGTERKSPTMFKAEKRKMVMCPNLKYFREGDSLKNGVKQ</sequence>
<evidence type="ECO:0000313" key="2">
    <source>
        <dbReference type="Proteomes" id="UP000499080"/>
    </source>
</evidence>
<accession>A0A4Y2LIA8</accession>
<protein>
    <submittedName>
        <fullName evidence="1">Uncharacterized protein</fullName>
    </submittedName>
</protein>
<name>A0A4Y2LIA8_ARAVE</name>
<reference evidence="1 2" key="1">
    <citation type="journal article" date="2019" name="Sci. Rep.">
        <title>Orb-weaving spider Araneus ventricosus genome elucidates the spidroin gene catalogue.</title>
        <authorList>
            <person name="Kono N."/>
            <person name="Nakamura H."/>
            <person name="Ohtoshi R."/>
            <person name="Moran D.A.P."/>
            <person name="Shinohara A."/>
            <person name="Yoshida Y."/>
            <person name="Fujiwara M."/>
            <person name="Mori M."/>
            <person name="Tomita M."/>
            <person name="Arakawa K."/>
        </authorList>
    </citation>
    <scope>NUCLEOTIDE SEQUENCE [LARGE SCALE GENOMIC DNA]</scope>
</reference>
<organism evidence="1 2">
    <name type="scientific">Araneus ventricosus</name>
    <name type="common">Orbweaver spider</name>
    <name type="synonym">Epeira ventricosa</name>
    <dbReference type="NCBI Taxonomy" id="182803"/>
    <lineage>
        <taxon>Eukaryota</taxon>
        <taxon>Metazoa</taxon>
        <taxon>Ecdysozoa</taxon>
        <taxon>Arthropoda</taxon>
        <taxon>Chelicerata</taxon>
        <taxon>Arachnida</taxon>
        <taxon>Araneae</taxon>
        <taxon>Araneomorphae</taxon>
        <taxon>Entelegynae</taxon>
        <taxon>Araneoidea</taxon>
        <taxon>Araneidae</taxon>
        <taxon>Araneus</taxon>
    </lineage>
</organism>
<dbReference type="Proteomes" id="UP000499080">
    <property type="component" value="Unassembled WGS sequence"/>
</dbReference>
<proteinExistence type="predicted"/>
<evidence type="ECO:0000313" key="1">
    <source>
        <dbReference type="EMBL" id="GBN13067.1"/>
    </source>
</evidence>
<gene>
    <name evidence="1" type="ORF">AVEN_236673_1</name>
</gene>
<comment type="caution">
    <text evidence="1">The sequence shown here is derived from an EMBL/GenBank/DDBJ whole genome shotgun (WGS) entry which is preliminary data.</text>
</comment>
<dbReference type="EMBL" id="BGPR01005753">
    <property type="protein sequence ID" value="GBN13067.1"/>
    <property type="molecule type" value="Genomic_DNA"/>
</dbReference>
<keyword evidence="2" id="KW-1185">Reference proteome</keyword>